<dbReference type="EMBL" id="JAENHL010000006">
    <property type="protein sequence ID" value="MBK1866583.1"/>
    <property type="molecule type" value="Genomic_DNA"/>
</dbReference>
<organism evidence="1 2">
    <name type="scientific">Taklimakanibacter albus</name>
    <dbReference type="NCBI Taxonomy" id="2800327"/>
    <lineage>
        <taxon>Bacteria</taxon>
        <taxon>Pseudomonadati</taxon>
        <taxon>Pseudomonadota</taxon>
        <taxon>Alphaproteobacteria</taxon>
        <taxon>Hyphomicrobiales</taxon>
        <taxon>Aestuariivirgaceae</taxon>
        <taxon>Taklimakanibacter</taxon>
    </lineage>
</organism>
<protein>
    <submittedName>
        <fullName evidence="1">DUF1467 family protein</fullName>
    </submittedName>
</protein>
<proteinExistence type="predicted"/>
<evidence type="ECO:0000313" key="1">
    <source>
        <dbReference type="EMBL" id="MBK1866583.1"/>
    </source>
</evidence>
<dbReference type="Proteomes" id="UP000616151">
    <property type="component" value="Unassembled WGS sequence"/>
</dbReference>
<keyword evidence="2" id="KW-1185">Reference proteome</keyword>
<sequence length="84" mass="9277">MKFGTAVAIYFVVWWIVLFAILPWGVKNAHEAGETTLEGNEPGAPVRHQMGKKALITTVVSAIVFGLIYAALYYGWPWVTGRVP</sequence>
<name>A0ACC5R1T9_9HYPH</name>
<reference evidence="1" key="1">
    <citation type="submission" date="2021-01" db="EMBL/GenBank/DDBJ databases">
        <authorList>
            <person name="Sun Q."/>
        </authorList>
    </citation>
    <scope>NUCLEOTIDE SEQUENCE</scope>
    <source>
        <strain evidence="1">YIM B02566</strain>
    </source>
</reference>
<evidence type="ECO:0000313" key="2">
    <source>
        <dbReference type="Proteomes" id="UP000616151"/>
    </source>
</evidence>
<gene>
    <name evidence="1" type="ORF">JHL16_09485</name>
</gene>
<accession>A0ACC5R1T9</accession>
<comment type="caution">
    <text evidence="1">The sequence shown here is derived from an EMBL/GenBank/DDBJ whole genome shotgun (WGS) entry which is preliminary data.</text>
</comment>